<feature type="transmembrane region" description="Helical" evidence="6">
    <location>
        <begin position="7"/>
        <end position="38"/>
    </location>
</feature>
<evidence type="ECO:0000256" key="2">
    <source>
        <dbReference type="ARBA" id="ARBA00009142"/>
    </source>
</evidence>
<evidence type="ECO:0000256" key="4">
    <source>
        <dbReference type="ARBA" id="ARBA00022989"/>
    </source>
</evidence>
<dbReference type="PANTHER" id="PTHR43701:SF2">
    <property type="entry name" value="MEMBRANE TRANSPORTER PROTEIN YJNA-RELATED"/>
    <property type="match status" value="1"/>
</dbReference>
<accession>A0ABY5AT66</accession>
<protein>
    <recommendedName>
        <fullName evidence="6">Probable membrane transporter protein</fullName>
    </recommendedName>
</protein>
<keyword evidence="5 6" id="KW-0472">Membrane</keyword>
<evidence type="ECO:0000256" key="1">
    <source>
        <dbReference type="ARBA" id="ARBA00004141"/>
    </source>
</evidence>
<dbReference type="PANTHER" id="PTHR43701">
    <property type="entry name" value="MEMBRANE TRANSPORTER PROTEIN MJ0441-RELATED"/>
    <property type="match status" value="1"/>
</dbReference>
<evidence type="ECO:0000256" key="7">
    <source>
        <dbReference type="SAM" id="MobiDB-lite"/>
    </source>
</evidence>
<keyword evidence="9" id="KW-1185">Reference proteome</keyword>
<comment type="subcellular location">
    <subcellularLocation>
        <location evidence="6">Cell membrane</location>
        <topology evidence="6">Multi-pass membrane protein</topology>
    </subcellularLocation>
    <subcellularLocation>
        <location evidence="1">Membrane</location>
        <topology evidence="1">Multi-pass membrane protein</topology>
    </subcellularLocation>
</comment>
<keyword evidence="4 6" id="KW-1133">Transmembrane helix</keyword>
<comment type="similarity">
    <text evidence="2 6">Belongs to the 4-toluene sulfonate uptake permease (TSUP) (TC 2.A.102) family.</text>
</comment>
<evidence type="ECO:0000256" key="6">
    <source>
        <dbReference type="RuleBase" id="RU363041"/>
    </source>
</evidence>
<proteinExistence type="inferred from homology"/>
<feature type="transmembrane region" description="Helical" evidence="6">
    <location>
        <begin position="164"/>
        <end position="187"/>
    </location>
</feature>
<sequence length="288" mass="30597">MSLDYWFLFPIAVMIATIAMASGVEGATFFTPLFIILLGLPTDVAVGTGLITEVFGFSSGVYAYVRRGFIDYQLGRTLLGVTIPVALLGTWLAKVIPDDVLKGILAVGLLAIAISFLRSPGSPQDEQLHSLPQTASTGEAETNLTSTSGDRFRYRISNYREGRLLASVGALFLGMVSTGLGQLNGYFLIQRCRVPSPVAVATSVFIVAITAAIASLGHVIQFIQAGDEVVNRVLSLVLFTVPGVLIGAQLGAMVASQLPQSRLERSMGVLFILVSIILGAEIFLKNAT</sequence>
<feature type="transmembrane region" description="Helical" evidence="6">
    <location>
        <begin position="267"/>
        <end position="284"/>
    </location>
</feature>
<name>A0ABY5AT66_9CYAN</name>
<keyword evidence="3 6" id="KW-0812">Transmembrane</keyword>
<gene>
    <name evidence="8" type="ORF">NEA10_05095</name>
</gene>
<feature type="transmembrane region" description="Helical" evidence="6">
    <location>
        <begin position="233"/>
        <end position="255"/>
    </location>
</feature>
<dbReference type="Proteomes" id="UP001056708">
    <property type="component" value="Chromosome"/>
</dbReference>
<reference evidence="8" key="1">
    <citation type="submission" date="2022-06" db="EMBL/GenBank/DDBJ databases">
        <title>Genome sequence of Phormidium yuhuli AB48 isolated from an industrial photobioreactor environment.</title>
        <authorList>
            <person name="Qiu Y."/>
            <person name="Noonan A.J.C."/>
            <person name="Dofher K."/>
            <person name="Koch M."/>
            <person name="Kieft B."/>
            <person name="Lin X."/>
            <person name="Ziels R.M."/>
            <person name="Hallam S.J."/>
        </authorList>
    </citation>
    <scope>NUCLEOTIDE SEQUENCE</scope>
    <source>
        <strain evidence="8">AB48</strain>
    </source>
</reference>
<evidence type="ECO:0000256" key="3">
    <source>
        <dbReference type="ARBA" id="ARBA00022692"/>
    </source>
</evidence>
<dbReference type="InterPro" id="IPR002781">
    <property type="entry name" value="TM_pro_TauE-like"/>
</dbReference>
<feature type="transmembrane region" description="Helical" evidence="6">
    <location>
        <begin position="199"/>
        <end position="221"/>
    </location>
</feature>
<dbReference type="Pfam" id="PF01925">
    <property type="entry name" value="TauE"/>
    <property type="match status" value="1"/>
</dbReference>
<keyword evidence="6" id="KW-1003">Cell membrane</keyword>
<dbReference type="RefSeq" id="WP_252664176.1">
    <property type="nucleotide sequence ID" value="NZ_CP098611.1"/>
</dbReference>
<feature type="transmembrane region" description="Helical" evidence="6">
    <location>
        <begin position="44"/>
        <end position="65"/>
    </location>
</feature>
<feature type="region of interest" description="Disordered" evidence="7">
    <location>
        <begin position="121"/>
        <end position="145"/>
    </location>
</feature>
<evidence type="ECO:0000313" key="9">
    <source>
        <dbReference type="Proteomes" id="UP001056708"/>
    </source>
</evidence>
<organism evidence="8 9">
    <name type="scientific">Phormidium yuhuli AB48</name>
    <dbReference type="NCBI Taxonomy" id="2940671"/>
    <lineage>
        <taxon>Bacteria</taxon>
        <taxon>Bacillati</taxon>
        <taxon>Cyanobacteriota</taxon>
        <taxon>Cyanophyceae</taxon>
        <taxon>Oscillatoriophycideae</taxon>
        <taxon>Oscillatoriales</taxon>
        <taxon>Oscillatoriaceae</taxon>
        <taxon>Phormidium</taxon>
        <taxon>Phormidium yuhuli</taxon>
    </lineage>
</organism>
<dbReference type="EMBL" id="CP098611">
    <property type="protein sequence ID" value="USR92101.1"/>
    <property type="molecule type" value="Genomic_DNA"/>
</dbReference>
<dbReference type="InterPro" id="IPR051598">
    <property type="entry name" value="TSUP/Inactive_protease-like"/>
</dbReference>
<evidence type="ECO:0000313" key="8">
    <source>
        <dbReference type="EMBL" id="USR92101.1"/>
    </source>
</evidence>
<evidence type="ECO:0000256" key="5">
    <source>
        <dbReference type="ARBA" id="ARBA00023136"/>
    </source>
</evidence>